<protein>
    <submittedName>
        <fullName evidence="2">DUF4229 domain-containing protein</fullName>
    </submittedName>
</protein>
<evidence type="ECO:0000313" key="3">
    <source>
        <dbReference type="Proteomes" id="UP001501170"/>
    </source>
</evidence>
<dbReference type="EMBL" id="BAAARB010000020">
    <property type="protein sequence ID" value="GAA2388751.1"/>
    <property type="molecule type" value="Genomic_DNA"/>
</dbReference>
<feature type="transmembrane region" description="Helical" evidence="1">
    <location>
        <begin position="39"/>
        <end position="58"/>
    </location>
</feature>
<accession>A0ABP5UZB4</accession>
<dbReference type="Pfam" id="PF14012">
    <property type="entry name" value="DUF4229"/>
    <property type="match status" value="1"/>
</dbReference>
<organism evidence="2 3">
    <name type="scientific">Gordonia cholesterolivorans</name>
    <dbReference type="NCBI Taxonomy" id="559625"/>
    <lineage>
        <taxon>Bacteria</taxon>
        <taxon>Bacillati</taxon>
        <taxon>Actinomycetota</taxon>
        <taxon>Actinomycetes</taxon>
        <taxon>Mycobacteriales</taxon>
        <taxon>Gordoniaceae</taxon>
        <taxon>Gordonia</taxon>
    </lineage>
</organism>
<keyword evidence="1" id="KW-1133">Transmembrane helix</keyword>
<comment type="caution">
    <text evidence="2">The sequence shown here is derived from an EMBL/GenBank/DDBJ whole genome shotgun (WGS) entry which is preliminary data.</text>
</comment>
<proteinExistence type="predicted"/>
<keyword evidence="3" id="KW-1185">Reference proteome</keyword>
<dbReference type="Proteomes" id="UP001501170">
    <property type="component" value="Unassembled WGS sequence"/>
</dbReference>
<evidence type="ECO:0000256" key="1">
    <source>
        <dbReference type="SAM" id="Phobius"/>
    </source>
</evidence>
<sequence length="91" mass="9752">MTTLAGAVALYTIARLALVVVIALVIIFGAKIVGVEVPVLVAAVFAVLIALPLGMVVFKSLRLRVNDQIARVDEQRAAQRTDLQARLRGED</sequence>
<keyword evidence="1" id="KW-0812">Transmembrane</keyword>
<reference evidence="3" key="1">
    <citation type="journal article" date="2019" name="Int. J. Syst. Evol. Microbiol.">
        <title>The Global Catalogue of Microorganisms (GCM) 10K type strain sequencing project: providing services to taxonomists for standard genome sequencing and annotation.</title>
        <authorList>
            <consortium name="The Broad Institute Genomics Platform"/>
            <consortium name="The Broad Institute Genome Sequencing Center for Infectious Disease"/>
            <person name="Wu L."/>
            <person name="Ma J."/>
        </authorList>
    </citation>
    <scope>NUCLEOTIDE SEQUENCE [LARGE SCALE GENOMIC DNA]</scope>
    <source>
        <strain evidence="3">JCM 16227</strain>
    </source>
</reference>
<dbReference type="InterPro" id="IPR025323">
    <property type="entry name" value="DUF4229"/>
</dbReference>
<gene>
    <name evidence="2" type="ORF">GCM10009855_31100</name>
</gene>
<feature type="transmembrane region" description="Helical" evidence="1">
    <location>
        <begin position="12"/>
        <end position="33"/>
    </location>
</feature>
<name>A0ABP5UZB4_9ACTN</name>
<keyword evidence="1" id="KW-0472">Membrane</keyword>
<evidence type="ECO:0000313" key="2">
    <source>
        <dbReference type="EMBL" id="GAA2388751.1"/>
    </source>
</evidence>